<evidence type="ECO:0000256" key="2">
    <source>
        <dbReference type="ARBA" id="ARBA00023157"/>
    </source>
</evidence>
<evidence type="ECO:0000313" key="6">
    <source>
        <dbReference type="EMBL" id="CAI9119044.1"/>
    </source>
</evidence>
<keyword evidence="1 4" id="KW-0732">Signal</keyword>
<accession>A0AAV1EH63</accession>
<gene>
    <name evidence="6" type="ORF">OLC1_LOCUS24790</name>
</gene>
<dbReference type="EMBL" id="OX459126">
    <property type="protein sequence ID" value="CAI9119044.1"/>
    <property type="molecule type" value="Genomic_DNA"/>
</dbReference>
<protein>
    <submittedName>
        <fullName evidence="6">OLC1v1020698C1</fullName>
    </submittedName>
</protein>
<keyword evidence="2" id="KW-1015">Disulfide bond</keyword>
<dbReference type="AlphaFoldDB" id="A0AAV1EH63"/>
<feature type="domain" description="Pectinesterase inhibitor" evidence="5">
    <location>
        <begin position="25"/>
        <end position="170"/>
    </location>
</feature>
<sequence>MAPHYTTILVTTTLAISIFFLPICSSSDFVDNTCKQTSNYQTCVSTIKSDPKSSSARDVTSLALIMVNSLKSKSNSALFTINQLLKSKSTSSASRVGLNQCLKRYNFILRYDVTEAVEALTKGDPKFAEDATRDAAFVVQECEDGFHSKLSPISNLNRAARDTADVATSLVRMLL</sequence>
<comment type="similarity">
    <text evidence="3">Belongs to the PMEI family.</text>
</comment>
<dbReference type="CDD" id="cd15796">
    <property type="entry name" value="CIF_like"/>
    <property type="match status" value="1"/>
</dbReference>
<dbReference type="NCBIfam" id="TIGR01614">
    <property type="entry name" value="PME_inhib"/>
    <property type="match status" value="1"/>
</dbReference>
<dbReference type="SMART" id="SM00856">
    <property type="entry name" value="PMEI"/>
    <property type="match status" value="1"/>
</dbReference>
<name>A0AAV1EH63_OLDCO</name>
<proteinExistence type="inferred from homology"/>
<dbReference type="FunFam" id="1.20.140.40:FF:000009">
    <property type="entry name" value="Invertase/pectin methylesterase inhibitor family protein"/>
    <property type="match status" value="1"/>
</dbReference>
<feature type="signal peptide" evidence="4">
    <location>
        <begin position="1"/>
        <end position="26"/>
    </location>
</feature>
<organism evidence="6 7">
    <name type="scientific">Oldenlandia corymbosa var. corymbosa</name>
    <dbReference type="NCBI Taxonomy" id="529605"/>
    <lineage>
        <taxon>Eukaryota</taxon>
        <taxon>Viridiplantae</taxon>
        <taxon>Streptophyta</taxon>
        <taxon>Embryophyta</taxon>
        <taxon>Tracheophyta</taxon>
        <taxon>Spermatophyta</taxon>
        <taxon>Magnoliopsida</taxon>
        <taxon>eudicotyledons</taxon>
        <taxon>Gunneridae</taxon>
        <taxon>Pentapetalae</taxon>
        <taxon>asterids</taxon>
        <taxon>lamiids</taxon>
        <taxon>Gentianales</taxon>
        <taxon>Rubiaceae</taxon>
        <taxon>Rubioideae</taxon>
        <taxon>Spermacoceae</taxon>
        <taxon>Hedyotis-Oldenlandia complex</taxon>
        <taxon>Oldenlandia</taxon>
    </lineage>
</organism>
<dbReference type="SUPFAM" id="SSF101148">
    <property type="entry name" value="Plant invertase/pectin methylesterase inhibitor"/>
    <property type="match status" value="1"/>
</dbReference>
<dbReference type="InterPro" id="IPR006501">
    <property type="entry name" value="Pectinesterase_inhib_dom"/>
</dbReference>
<dbReference type="InterPro" id="IPR035513">
    <property type="entry name" value="Invertase/methylesterase_inhib"/>
</dbReference>
<evidence type="ECO:0000256" key="3">
    <source>
        <dbReference type="ARBA" id="ARBA00038471"/>
    </source>
</evidence>
<evidence type="ECO:0000256" key="4">
    <source>
        <dbReference type="SAM" id="SignalP"/>
    </source>
</evidence>
<dbReference type="PANTHER" id="PTHR36710:SF13">
    <property type="entry name" value="PUTATIVE-RELATED"/>
    <property type="match status" value="1"/>
</dbReference>
<dbReference type="Proteomes" id="UP001161247">
    <property type="component" value="Chromosome 9"/>
</dbReference>
<evidence type="ECO:0000256" key="1">
    <source>
        <dbReference type="ARBA" id="ARBA00022729"/>
    </source>
</evidence>
<dbReference type="InterPro" id="IPR052421">
    <property type="entry name" value="PCW_Enzyme_Inhibitor"/>
</dbReference>
<feature type="chain" id="PRO_5043987473" evidence="4">
    <location>
        <begin position="27"/>
        <end position="175"/>
    </location>
</feature>
<dbReference type="Gene3D" id="1.20.140.40">
    <property type="entry name" value="Invertase/pectin methylesterase inhibitor family protein"/>
    <property type="match status" value="1"/>
</dbReference>
<evidence type="ECO:0000313" key="7">
    <source>
        <dbReference type="Proteomes" id="UP001161247"/>
    </source>
</evidence>
<reference evidence="6" key="1">
    <citation type="submission" date="2023-03" db="EMBL/GenBank/DDBJ databases">
        <authorList>
            <person name="Julca I."/>
        </authorList>
    </citation>
    <scope>NUCLEOTIDE SEQUENCE</scope>
</reference>
<evidence type="ECO:0000259" key="5">
    <source>
        <dbReference type="SMART" id="SM00856"/>
    </source>
</evidence>
<dbReference type="InterPro" id="IPR034087">
    <property type="entry name" value="C/VIF1"/>
</dbReference>
<dbReference type="PANTHER" id="PTHR36710">
    <property type="entry name" value="PECTINESTERASE INHIBITOR-LIKE"/>
    <property type="match status" value="1"/>
</dbReference>
<dbReference type="Pfam" id="PF04043">
    <property type="entry name" value="PMEI"/>
    <property type="match status" value="1"/>
</dbReference>
<dbReference type="GO" id="GO:0004857">
    <property type="term" value="F:enzyme inhibitor activity"/>
    <property type="evidence" value="ECO:0007669"/>
    <property type="project" value="InterPro"/>
</dbReference>
<keyword evidence="7" id="KW-1185">Reference proteome</keyword>